<evidence type="ECO:0000256" key="9">
    <source>
        <dbReference type="RuleBase" id="RU004320"/>
    </source>
</evidence>
<dbReference type="InterPro" id="IPR036416">
    <property type="entry name" value="Pept_tRNA_hydro_sf"/>
</dbReference>
<dbReference type="PROSITE" id="PS01195">
    <property type="entry name" value="PEPT_TRNA_HYDROL_1"/>
    <property type="match status" value="1"/>
</dbReference>
<evidence type="ECO:0000256" key="4">
    <source>
        <dbReference type="ARBA" id="ARBA00022884"/>
    </source>
</evidence>
<protein>
    <recommendedName>
        <fullName evidence="6 7">Peptidyl-tRNA hydrolase</fullName>
        <shortName evidence="7">Pth</shortName>
        <ecNumber evidence="1 7">3.1.1.29</ecNumber>
    </recommendedName>
</protein>
<dbReference type="Gene3D" id="3.40.50.1470">
    <property type="entry name" value="Peptidyl-tRNA hydrolase"/>
    <property type="match status" value="1"/>
</dbReference>
<evidence type="ECO:0000256" key="6">
    <source>
        <dbReference type="ARBA" id="ARBA00050038"/>
    </source>
</evidence>
<dbReference type="EMBL" id="CP025628">
    <property type="protein sequence ID" value="AWD32242.1"/>
    <property type="molecule type" value="Genomic_DNA"/>
</dbReference>
<keyword evidence="4 7" id="KW-0694">RNA-binding</keyword>
<sequence>MIFNIKLIVGLGNPGDTYKNTRHNTGFRIIDLIADKLHAMFYLEKKIHGHVAKIYNKRQFFLLKPNSYMNNSGFSVNKFLLFYKLLPEEILVIHDDIDLMPGIIKFKIGGSNAGHNGLKSIQQSIKSANFWRARIGVGHPKTLNLKQSVADFVLHNLSLEEIEYLYNFEKLYSSNICNIIDGII</sequence>
<dbReference type="RefSeq" id="WP_108673664.1">
    <property type="nucleotide sequence ID" value="NZ_CP025628.1"/>
</dbReference>
<evidence type="ECO:0000256" key="7">
    <source>
        <dbReference type="HAMAP-Rule" id="MF_00083"/>
    </source>
</evidence>
<feature type="binding site" evidence="7">
    <location>
        <position position="116"/>
    </location>
    <ligand>
        <name>tRNA</name>
        <dbReference type="ChEBI" id="CHEBI:17843"/>
    </ligand>
</feature>
<keyword evidence="2 7" id="KW-0820">tRNA-binding</keyword>
<dbReference type="GO" id="GO:0005737">
    <property type="term" value="C:cytoplasm"/>
    <property type="evidence" value="ECO:0007669"/>
    <property type="project" value="UniProtKB-SubCell"/>
</dbReference>
<evidence type="ECO:0000256" key="3">
    <source>
        <dbReference type="ARBA" id="ARBA00022801"/>
    </source>
</evidence>
<dbReference type="InterPro" id="IPR018171">
    <property type="entry name" value="Pept_tRNA_hydro_CS"/>
</dbReference>
<dbReference type="GO" id="GO:0006515">
    <property type="term" value="P:protein quality control for misfolded or incompletely synthesized proteins"/>
    <property type="evidence" value="ECO:0007669"/>
    <property type="project" value="UniProtKB-UniRule"/>
</dbReference>
<name>A0A3Q8ER23_9PROT</name>
<evidence type="ECO:0000313" key="11">
    <source>
        <dbReference type="Proteomes" id="UP000266796"/>
    </source>
</evidence>
<dbReference type="InterPro" id="IPR001328">
    <property type="entry name" value="Pept_tRNA_hydro"/>
</dbReference>
<dbReference type="PANTHER" id="PTHR17224">
    <property type="entry name" value="PEPTIDYL-TRNA HYDROLASE"/>
    <property type="match status" value="1"/>
</dbReference>
<dbReference type="PROSITE" id="PS01196">
    <property type="entry name" value="PEPT_TRNA_HYDROL_2"/>
    <property type="match status" value="1"/>
</dbReference>
<dbReference type="Proteomes" id="UP000266796">
    <property type="component" value="Chromosome"/>
</dbReference>
<dbReference type="AlphaFoldDB" id="A0A3Q8ER23"/>
<feature type="binding site" evidence="7">
    <location>
        <position position="70"/>
    </location>
    <ligand>
        <name>tRNA</name>
        <dbReference type="ChEBI" id="CHEBI:17843"/>
    </ligand>
</feature>
<organism evidence="10 11">
    <name type="scientific">Candidatus Kinetoplastidibacterium kentomonadis</name>
    <dbReference type="NCBI Taxonomy" id="1576550"/>
    <lineage>
        <taxon>Bacteria</taxon>
        <taxon>Pseudomonadati</taxon>
        <taxon>Pseudomonadota</taxon>
        <taxon>Betaproteobacteria</taxon>
        <taxon>Candidatus Kinetoplastidibacterium</taxon>
    </lineage>
</organism>
<dbReference type="NCBIfam" id="TIGR00447">
    <property type="entry name" value="pth"/>
    <property type="match status" value="1"/>
</dbReference>
<dbReference type="SUPFAM" id="SSF53178">
    <property type="entry name" value="Peptidyl-tRNA hydrolase-like"/>
    <property type="match status" value="1"/>
</dbReference>
<comment type="similarity">
    <text evidence="5 7 9">Belongs to the PTH family.</text>
</comment>
<evidence type="ECO:0000256" key="1">
    <source>
        <dbReference type="ARBA" id="ARBA00013260"/>
    </source>
</evidence>
<evidence type="ECO:0000313" key="10">
    <source>
        <dbReference type="EMBL" id="AWD32242.1"/>
    </source>
</evidence>
<gene>
    <name evidence="7 10" type="primary">pth</name>
    <name evidence="10" type="ORF">CKSOR_00101</name>
</gene>
<evidence type="ECO:0000256" key="8">
    <source>
        <dbReference type="RuleBase" id="RU000673"/>
    </source>
</evidence>
<dbReference type="FunFam" id="3.40.50.1470:FF:000001">
    <property type="entry name" value="Peptidyl-tRNA hydrolase"/>
    <property type="match status" value="1"/>
</dbReference>
<keyword evidence="7" id="KW-0963">Cytoplasm</keyword>
<comment type="function">
    <text evidence="7">Hydrolyzes ribosome-free peptidyl-tRNAs (with 1 or more amino acids incorporated), which drop off the ribosome during protein synthesis, or as a result of ribosome stalling.</text>
</comment>
<dbReference type="KEGG" id="kso:CKSOR_00101"/>
<keyword evidence="11" id="KW-1185">Reference proteome</keyword>
<comment type="subcellular location">
    <subcellularLocation>
        <location evidence="7">Cytoplasm</location>
    </subcellularLocation>
</comment>
<comment type="function">
    <text evidence="7">Catalyzes the release of premature peptidyl moieties from peptidyl-tRNA molecules trapped in stalled 50S ribosomal subunits, and thus maintains levels of free tRNAs and 50S ribosomes.</text>
</comment>
<comment type="subunit">
    <text evidence="7">Monomer.</text>
</comment>
<feature type="site" description="Stabilizes the basic form of H active site to accept a proton" evidence="7">
    <location>
        <position position="95"/>
    </location>
</feature>
<feature type="site" description="Discriminates between blocked and unblocked aminoacyl-tRNA" evidence="7">
    <location>
        <position position="13"/>
    </location>
</feature>
<feature type="binding site" evidence="7">
    <location>
        <position position="68"/>
    </location>
    <ligand>
        <name>tRNA</name>
        <dbReference type="ChEBI" id="CHEBI:17843"/>
    </ligand>
</feature>
<evidence type="ECO:0000256" key="2">
    <source>
        <dbReference type="ARBA" id="ARBA00022555"/>
    </source>
</evidence>
<dbReference type="EC" id="3.1.1.29" evidence="1 7"/>
<dbReference type="GO" id="GO:0072344">
    <property type="term" value="P:rescue of stalled ribosome"/>
    <property type="evidence" value="ECO:0007669"/>
    <property type="project" value="UniProtKB-UniRule"/>
</dbReference>
<dbReference type="PANTHER" id="PTHR17224:SF1">
    <property type="entry name" value="PEPTIDYL-TRNA HYDROLASE"/>
    <property type="match status" value="1"/>
</dbReference>
<proteinExistence type="inferred from homology"/>
<keyword evidence="3 7" id="KW-0378">Hydrolase</keyword>
<dbReference type="GO" id="GO:0000049">
    <property type="term" value="F:tRNA binding"/>
    <property type="evidence" value="ECO:0007669"/>
    <property type="project" value="UniProtKB-UniRule"/>
</dbReference>
<feature type="active site" description="Proton acceptor" evidence="7">
    <location>
        <position position="23"/>
    </location>
</feature>
<feature type="binding site" evidence="7">
    <location>
        <position position="18"/>
    </location>
    <ligand>
        <name>tRNA</name>
        <dbReference type="ChEBI" id="CHEBI:17843"/>
    </ligand>
</feature>
<evidence type="ECO:0000256" key="5">
    <source>
        <dbReference type="ARBA" id="ARBA00038063"/>
    </source>
</evidence>
<dbReference type="CDD" id="cd00462">
    <property type="entry name" value="PTH"/>
    <property type="match status" value="1"/>
</dbReference>
<dbReference type="OrthoDB" id="9800507at2"/>
<dbReference type="Pfam" id="PF01195">
    <property type="entry name" value="Pept_tRNA_hydro"/>
    <property type="match status" value="1"/>
</dbReference>
<accession>A0A3Q8ER23</accession>
<dbReference type="GO" id="GO:0004045">
    <property type="term" value="F:peptidyl-tRNA hydrolase activity"/>
    <property type="evidence" value="ECO:0007669"/>
    <property type="project" value="UniProtKB-UniRule"/>
</dbReference>
<comment type="catalytic activity">
    <reaction evidence="7 8">
        <text>an N-acyl-L-alpha-aminoacyl-tRNA + H2O = an N-acyl-L-amino acid + a tRNA + H(+)</text>
        <dbReference type="Rhea" id="RHEA:54448"/>
        <dbReference type="Rhea" id="RHEA-COMP:10123"/>
        <dbReference type="Rhea" id="RHEA-COMP:13883"/>
        <dbReference type="ChEBI" id="CHEBI:15377"/>
        <dbReference type="ChEBI" id="CHEBI:15378"/>
        <dbReference type="ChEBI" id="CHEBI:59874"/>
        <dbReference type="ChEBI" id="CHEBI:78442"/>
        <dbReference type="ChEBI" id="CHEBI:138191"/>
        <dbReference type="EC" id="3.1.1.29"/>
    </reaction>
</comment>
<dbReference type="HAMAP" id="MF_00083">
    <property type="entry name" value="Pept_tRNA_hydro_bact"/>
    <property type="match status" value="1"/>
</dbReference>
<reference evidence="10 11" key="1">
    <citation type="journal article" date="2018" name="Parasitology">
        <title>The reduced genome of Candidatus Kinetoplastibacterium sorsogonicusi, the endosymbiont of Kentomonas sorsogonicus (Trypanosomatidae): loss of the haem-synthesis pathway.</title>
        <authorList>
            <person name="Silva F.M."/>
            <person name="Kostygov A.Y."/>
            <person name="Spodareva V.V."/>
            <person name="Butenko A."/>
            <person name="Tossou R."/>
            <person name="Lukes J."/>
            <person name="Yurchenko V."/>
            <person name="Alves J.M.P."/>
        </authorList>
    </citation>
    <scope>NUCLEOTIDE SEQUENCE [LARGE SCALE GENOMIC DNA]</scope>
    <source>
        <strain evidence="10 11">MF-08</strain>
    </source>
</reference>